<dbReference type="InterPro" id="IPR003439">
    <property type="entry name" value="ABC_transporter-like_ATP-bd"/>
</dbReference>
<dbReference type="SUPFAM" id="SSF52540">
    <property type="entry name" value="P-loop containing nucleoside triphosphate hydrolases"/>
    <property type="match status" value="1"/>
</dbReference>
<keyword evidence="4" id="KW-0864">Zinc transport</keyword>
<dbReference type="CDD" id="cd03214">
    <property type="entry name" value="ABC_Iron-Siderophores_B12_Hemin"/>
    <property type="match status" value="1"/>
</dbReference>
<evidence type="ECO:0000313" key="7">
    <source>
        <dbReference type="EMBL" id="WCR09202.1"/>
    </source>
</evidence>
<dbReference type="InterPro" id="IPR050153">
    <property type="entry name" value="Metal_Ion_Import_ABC"/>
</dbReference>
<dbReference type="Proteomes" id="UP001219349">
    <property type="component" value="Plasmid p90204"/>
</dbReference>
<dbReference type="InterPro" id="IPR027417">
    <property type="entry name" value="P-loop_NTPase"/>
</dbReference>
<accession>A0ABY7ST67</accession>
<proteinExistence type="predicted"/>
<keyword evidence="4" id="KW-0862">Zinc</keyword>
<evidence type="ECO:0000259" key="6">
    <source>
        <dbReference type="PROSITE" id="PS50893"/>
    </source>
</evidence>
<geneLocation type="plasmid" evidence="7 8">
    <name>p90204</name>
</geneLocation>
<dbReference type="Gene3D" id="3.40.50.300">
    <property type="entry name" value="P-loop containing nucleotide triphosphate hydrolases"/>
    <property type="match status" value="1"/>
</dbReference>
<dbReference type="PROSITE" id="PS50893">
    <property type="entry name" value="ABC_TRANSPORTER_2"/>
    <property type="match status" value="1"/>
</dbReference>
<evidence type="ECO:0000256" key="2">
    <source>
        <dbReference type="ARBA" id="ARBA00022741"/>
    </source>
</evidence>
<dbReference type="RefSeq" id="WP_271886916.1">
    <property type="nucleotide sequence ID" value="NZ_CP067137.1"/>
</dbReference>
<feature type="domain" description="ABC transporter" evidence="6">
    <location>
        <begin position="4"/>
        <end position="230"/>
    </location>
</feature>
<sequence>MVSLQLRDVSAGYSGNAVISGVSTPPLHGGQVVALLGANAAGKSTLFRRIFGLLHGGGDVQVEGAKSAKPIAYMPQDNGARPVLSVYESILLARMQGRRLKVFDEDHAKVEEMLRLLGITHLRGRNLGDLSGGQRQMVSAAQALAQDPQILLLDEPTSALDLSHQIDLLSLLRRLADEQGLLIIVALHDLGHALRFSHAAIVLHQGGLIACGPTGEVITPKLLEEVFDVEARIECCSRGRPQLIVDSRLQNSPISSRLSESVRSSVDG</sequence>
<gene>
    <name evidence="7" type="ORF">JHX87_18070</name>
</gene>
<evidence type="ECO:0000256" key="3">
    <source>
        <dbReference type="ARBA" id="ARBA00022840"/>
    </source>
</evidence>
<reference evidence="7 8" key="1">
    <citation type="submission" date="2021-01" db="EMBL/GenBank/DDBJ databases">
        <title>Biogeographic distribution of Paracoccus.</title>
        <authorList>
            <person name="Hollensteiner J."/>
            <person name="Leineberger J."/>
            <person name="Brinkhoff T."/>
            <person name="Daniel R."/>
        </authorList>
    </citation>
    <scope>NUCLEOTIDE SEQUENCE [LARGE SCALE GENOMIC DNA]</scope>
    <source>
        <strain evidence="7 8">KCTC 22803</strain>
        <plasmid evidence="7 8">p90204</plasmid>
    </source>
</reference>
<evidence type="ECO:0000256" key="4">
    <source>
        <dbReference type="ARBA" id="ARBA00022906"/>
    </source>
</evidence>
<organism evidence="7 8">
    <name type="scientific">Paracoccus fistulariae</name>
    <dbReference type="NCBI Taxonomy" id="658446"/>
    <lineage>
        <taxon>Bacteria</taxon>
        <taxon>Pseudomonadati</taxon>
        <taxon>Pseudomonadota</taxon>
        <taxon>Alphaproteobacteria</taxon>
        <taxon>Rhodobacterales</taxon>
        <taxon>Paracoccaceae</taxon>
        <taxon>Paracoccus</taxon>
    </lineage>
</organism>
<dbReference type="GO" id="GO:0005524">
    <property type="term" value="F:ATP binding"/>
    <property type="evidence" value="ECO:0007669"/>
    <property type="project" value="UniProtKB-KW"/>
</dbReference>
<dbReference type="EMBL" id="CP067137">
    <property type="protein sequence ID" value="WCR09202.1"/>
    <property type="molecule type" value="Genomic_DNA"/>
</dbReference>
<dbReference type="SMART" id="SM00382">
    <property type="entry name" value="AAA"/>
    <property type="match status" value="1"/>
</dbReference>
<dbReference type="PANTHER" id="PTHR42734">
    <property type="entry name" value="METAL TRANSPORT SYSTEM ATP-BINDING PROTEIN TM_0124-RELATED"/>
    <property type="match status" value="1"/>
</dbReference>
<keyword evidence="3 7" id="KW-0067">ATP-binding</keyword>
<name>A0ABY7ST67_9RHOB</name>
<dbReference type="Pfam" id="PF00005">
    <property type="entry name" value="ABC_tran"/>
    <property type="match status" value="1"/>
</dbReference>
<protein>
    <submittedName>
        <fullName evidence="7">ABC transporter ATP-binding protein</fullName>
    </submittedName>
</protein>
<keyword evidence="8" id="KW-1185">Reference proteome</keyword>
<keyword evidence="5" id="KW-0406">Ion transport</keyword>
<keyword evidence="7" id="KW-0614">Plasmid</keyword>
<dbReference type="PANTHER" id="PTHR42734:SF21">
    <property type="entry name" value="IRON ABC TRANSPORTER, ATP-BINDING PROTEIN"/>
    <property type="match status" value="1"/>
</dbReference>
<evidence type="ECO:0000256" key="5">
    <source>
        <dbReference type="ARBA" id="ARBA00023065"/>
    </source>
</evidence>
<keyword evidence="1" id="KW-0813">Transport</keyword>
<evidence type="ECO:0000313" key="8">
    <source>
        <dbReference type="Proteomes" id="UP001219349"/>
    </source>
</evidence>
<evidence type="ECO:0000256" key="1">
    <source>
        <dbReference type="ARBA" id="ARBA00022448"/>
    </source>
</evidence>
<keyword evidence="2" id="KW-0547">Nucleotide-binding</keyword>
<dbReference type="InterPro" id="IPR003593">
    <property type="entry name" value="AAA+_ATPase"/>
</dbReference>